<feature type="domain" description="C2H2-type" evidence="9">
    <location>
        <begin position="578"/>
        <end position="610"/>
    </location>
</feature>
<feature type="domain" description="C2H2-type" evidence="9">
    <location>
        <begin position="522"/>
        <end position="549"/>
    </location>
</feature>
<feature type="region of interest" description="Disordered" evidence="8">
    <location>
        <begin position="326"/>
        <end position="363"/>
    </location>
</feature>
<feature type="domain" description="C2H2-type" evidence="9">
    <location>
        <begin position="258"/>
        <end position="285"/>
    </location>
</feature>
<feature type="domain" description="C2H2-type" evidence="9">
    <location>
        <begin position="468"/>
        <end position="497"/>
    </location>
</feature>
<protein>
    <recommendedName>
        <fullName evidence="9">C2H2-type domain-containing protein</fullName>
    </recommendedName>
</protein>
<evidence type="ECO:0000256" key="6">
    <source>
        <dbReference type="ARBA" id="ARBA00023242"/>
    </source>
</evidence>
<dbReference type="Proteomes" id="UP001347796">
    <property type="component" value="Unassembled WGS sequence"/>
</dbReference>
<evidence type="ECO:0000259" key="9">
    <source>
        <dbReference type="PROSITE" id="PS50157"/>
    </source>
</evidence>
<dbReference type="GO" id="GO:0000977">
    <property type="term" value="F:RNA polymerase II transcription regulatory region sequence-specific DNA binding"/>
    <property type="evidence" value="ECO:0007669"/>
    <property type="project" value="TreeGrafter"/>
</dbReference>
<dbReference type="FunFam" id="3.30.160.60:FF:000515">
    <property type="entry name" value="early growth response protein 4"/>
    <property type="match status" value="1"/>
</dbReference>
<feature type="domain" description="C2H2-type" evidence="9">
    <location>
        <begin position="286"/>
        <end position="308"/>
    </location>
</feature>
<evidence type="ECO:0000256" key="5">
    <source>
        <dbReference type="ARBA" id="ARBA00022833"/>
    </source>
</evidence>
<feature type="compositionally biased region" description="Basic and acidic residues" evidence="8">
    <location>
        <begin position="686"/>
        <end position="700"/>
    </location>
</feature>
<feature type="compositionally biased region" description="Basic residues" evidence="8">
    <location>
        <begin position="674"/>
        <end position="685"/>
    </location>
</feature>
<feature type="domain" description="C2H2-type" evidence="9">
    <location>
        <begin position="611"/>
        <end position="638"/>
    </location>
</feature>
<dbReference type="GO" id="GO:0008270">
    <property type="term" value="F:zinc ion binding"/>
    <property type="evidence" value="ECO:0007669"/>
    <property type="project" value="UniProtKB-KW"/>
</dbReference>
<feature type="domain" description="C2H2-type" evidence="9">
    <location>
        <begin position="373"/>
        <end position="400"/>
    </location>
</feature>
<sequence length="964" mass="108155">MSQTLFEALTGAGGDNQTAVAVQSLLDSQSVPESQDEEDLFQCGKCKKQFNSLPLFVGHKQSECSAIVPVMSQLRPVQSVVQPITPSTSYTTVNNAQAMNQPLSAYSTIPTSPLPQISTQNLVLSDDLMTFTNLDTSLQNSTIQMVTTPFNNRTSNNVSILSPVNVTTTFASNGSTYTQCVPSNYTNTLPVHQQTQQITFTTIQPDTTKQQKHTTKAGRRTRTNVTRAMKEDDHMIQVGYKVKLDDGTPGATPNKKKLKCQYCQKLFAKNFDLQQHIRAHTGVKPFQCIVCGRAFAQKSNVKKHMATHKVWPTSLASSLPEQPLAELVTDEQEEEEQQQHQMLPDPDQSVPTSQSSEEKSGNSKIKVVIDNSYVCHYCPAKFKTYFQLKTHMVEHKVEQVYKCVMKNCGSTFQELDAFLEHTKTHEEEMSYRCHLCNKYFPSLYELGVHQYTHSLYPNQGPKPGPRHFQCNKCLNKYSTPEALDAHLASTSHQYQCPHCEKYFTCERYLRRHLPTHGTEGQFQCTVCWKKFKTEHYLKMHLLIHTGEKPFSCNICSHSFNRKDKLKRHMLIHDTVKKYRCPFKSLTGCTKEFNRPDKLKAHIISHSGIKPFKCSMCGKGFSRKPHLVEHERGHKADYKYRCEKCGKGFFRPKLFSEHKCVEPKIGGAESNIFRPRSRRKIGRPRKRNSEPTVKTESREPVNKPYGTRSTTRPKKPTNIGVTLEETVQVPPLVSQGEMNSVTSSTIKQHIDSFNGTVANVAVTPSANMMNSSTVVLETRKTQSMLEHEYGQGELIDHYVVHLAEASDGSAPTIQTTFIPAVSGTQVLTENGAIPVTIIEAQPVQMSEQGFAVSRDDSMVTAQVLVASSRDGQQTLVTCPAQLVDYSTNDNDPVLQGTENMLKASAEILSSSGPHEILHHQASHVELLQNQTSHSELLHNQASHSELLHNQASHAELLRNSNTDCL</sequence>
<gene>
    <name evidence="10" type="ORF">SNE40_017892</name>
</gene>
<dbReference type="PROSITE" id="PS50157">
    <property type="entry name" value="ZINC_FINGER_C2H2_2"/>
    <property type="match status" value="12"/>
</dbReference>
<dbReference type="SUPFAM" id="SSF57667">
    <property type="entry name" value="beta-beta-alpha zinc fingers"/>
    <property type="match status" value="6"/>
</dbReference>
<dbReference type="EMBL" id="JAZGQO010000011">
    <property type="protein sequence ID" value="KAK6174657.1"/>
    <property type="molecule type" value="Genomic_DNA"/>
</dbReference>
<dbReference type="FunFam" id="3.30.160.60:FF:000679">
    <property type="entry name" value="Zinc finger protein 341"/>
    <property type="match status" value="1"/>
</dbReference>
<organism evidence="10 11">
    <name type="scientific">Patella caerulea</name>
    <name type="common">Rayed Mediterranean limpet</name>
    <dbReference type="NCBI Taxonomy" id="87958"/>
    <lineage>
        <taxon>Eukaryota</taxon>
        <taxon>Metazoa</taxon>
        <taxon>Spiralia</taxon>
        <taxon>Lophotrochozoa</taxon>
        <taxon>Mollusca</taxon>
        <taxon>Gastropoda</taxon>
        <taxon>Patellogastropoda</taxon>
        <taxon>Patelloidea</taxon>
        <taxon>Patellidae</taxon>
        <taxon>Patella</taxon>
    </lineage>
</organism>
<dbReference type="PANTHER" id="PTHR24381:SF393">
    <property type="entry name" value="CHROMATIN-LINKED ADAPTOR FOR MSL PROTEINS, ISOFORM B"/>
    <property type="match status" value="1"/>
</dbReference>
<feature type="domain" description="C2H2-type" evidence="9">
    <location>
        <begin position="494"/>
        <end position="521"/>
    </location>
</feature>
<evidence type="ECO:0000256" key="7">
    <source>
        <dbReference type="PROSITE-ProRule" id="PRU00042"/>
    </source>
</evidence>
<dbReference type="GO" id="GO:0000981">
    <property type="term" value="F:DNA-binding transcription factor activity, RNA polymerase II-specific"/>
    <property type="evidence" value="ECO:0007669"/>
    <property type="project" value="TreeGrafter"/>
</dbReference>
<feature type="domain" description="C2H2-type" evidence="9">
    <location>
        <begin position="401"/>
        <end position="430"/>
    </location>
</feature>
<evidence type="ECO:0000256" key="1">
    <source>
        <dbReference type="ARBA" id="ARBA00004123"/>
    </source>
</evidence>
<comment type="subcellular location">
    <subcellularLocation>
        <location evidence="1">Nucleus</location>
    </subcellularLocation>
</comment>
<keyword evidence="5" id="KW-0862">Zinc</keyword>
<dbReference type="Gene3D" id="3.30.160.60">
    <property type="entry name" value="Classic Zinc Finger"/>
    <property type="match status" value="8"/>
</dbReference>
<evidence type="ECO:0000313" key="11">
    <source>
        <dbReference type="Proteomes" id="UP001347796"/>
    </source>
</evidence>
<keyword evidence="3" id="KW-0677">Repeat</keyword>
<dbReference type="InterPro" id="IPR013087">
    <property type="entry name" value="Znf_C2H2_type"/>
</dbReference>
<evidence type="ECO:0000256" key="3">
    <source>
        <dbReference type="ARBA" id="ARBA00022737"/>
    </source>
</evidence>
<dbReference type="Pfam" id="PF00096">
    <property type="entry name" value="zf-C2H2"/>
    <property type="match status" value="7"/>
</dbReference>
<evidence type="ECO:0000256" key="8">
    <source>
        <dbReference type="SAM" id="MobiDB-lite"/>
    </source>
</evidence>
<keyword evidence="4 7" id="KW-0863">Zinc-finger</keyword>
<dbReference type="InterPro" id="IPR036236">
    <property type="entry name" value="Znf_C2H2_sf"/>
</dbReference>
<dbReference type="PANTHER" id="PTHR24381">
    <property type="entry name" value="ZINC FINGER PROTEIN"/>
    <property type="match status" value="1"/>
</dbReference>
<feature type="domain" description="C2H2-type" evidence="9">
    <location>
        <begin position="639"/>
        <end position="658"/>
    </location>
</feature>
<dbReference type="AlphaFoldDB" id="A0AAN8PAJ3"/>
<keyword evidence="11" id="KW-1185">Reference proteome</keyword>
<accession>A0AAN8PAJ3</accession>
<dbReference type="SMART" id="SM00355">
    <property type="entry name" value="ZnF_C2H2"/>
    <property type="match status" value="13"/>
</dbReference>
<reference evidence="10 11" key="1">
    <citation type="submission" date="2024-01" db="EMBL/GenBank/DDBJ databases">
        <title>The genome of the rayed Mediterranean limpet Patella caerulea (Linnaeus, 1758).</title>
        <authorList>
            <person name="Anh-Thu Weber A."/>
            <person name="Halstead-Nussloch G."/>
        </authorList>
    </citation>
    <scope>NUCLEOTIDE SEQUENCE [LARGE SCALE GENOMIC DNA]</scope>
    <source>
        <strain evidence="10">AATW-2023a</strain>
        <tissue evidence="10">Whole specimen</tissue>
    </source>
</reference>
<dbReference type="GO" id="GO:0005634">
    <property type="term" value="C:nucleus"/>
    <property type="evidence" value="ECO:0007669"/>
    <property type="project" value="UniProtKB-SubCell"/>
</dbReference>
<dbReference type="FunFam" id="3.30.160.60:FF:000414">
    <property type="entry name" value="Zinc finger protein 398"/>
    <property type="match status" value="1"/>
</dbReference>
<name>A0AAN8PAJ3_PATCE</name>
<comment type="caution">
    <text evidence="10">The sequence shown here is derived from an EMBL/GenBank/DDBJ whole genome shotgun (WGS) entry which is preliminary data.</text>
</comment>
<feature type="domain" description="C2H2-type" evidence="9">
    <location>
        <begin position="431"/>
        <end position="454"/>
    </location>
</feature>
<feature type="domain" description="C2H2-type" evidence="9">
    <location>
        <begin position="550"/>
        <end position="577"/>
    </location>
</feature>
<proteinExistence type="predicted"/>
<feature type="region of interest" description="Disordered" evidence="8">
    <location>
        <begin position="670"/>
        <end position="718"/>
    </location>
</feature>
<evidence type="ECO:0000256" key="2">
    <source>
        <dbReference type="ARBA" id="ARBA00022723"/>
    </source>
</evidence>
<evidence type="ECO:0000313" key="10">
    <source>
        <dbReference type="EMBL" id="KAK6174657.1"/>
    </source>
</evidence>
<keyword evidence="2" id="KW-0479">Metal-binding</keyword>
<evidence type="ECO:0000256" key="4">
    <source>
        <dbReference type="ARBA" id="ARBA00022771"/>
    </source>
</evidence>
<keyword evidence="6" id="KW-0539">Nucleus</keyword>
<dbReference type="PROSITE" id="PS00028">
    <property type="entry name" value="ZINC_FINGER_C2H2_1"/>
    <property type="match status" value="10"/>
</dbReference>